<dbReference type="RefSeq" id="WP_200594134.1">
    <property type="nucleotide sequence ID" value="NZ_JAEPBG010000008.1"/>
</dbReference>
<dbReference type="AlphaFoldDB" id="A0A934T0K2"/>
<organism evidence="1 2">
    <name type="scientific">Noviherbaspirillum pedocola</name>
    <dbReference type="NCBI Taxonomy" id="2801341"/>
    <lineage>
        <taxon>Bacteria</taxon>
        <taxon>Pseudomonadati</taxon>
        <taxon>Pseudomonadota</taxon>
        <taxon>Betaproteobacteria</taxon>
        <taxon>Burkholderiales</taxon>
        <taxon>Oxalobacteraceae</taxon>
        <taxon>Noviherbaspirillum</taxon>
    </lineage>
</organism>
<gene>
    <name evidence="1" type="ORF">JJB74_18210</name>
</gene>
<sequence length="86" mass="9314">MSNQINTRQIAEHLTTLASLLEAEAIRMNTLGIVTKRSVALEARAVRALATRLWDADMHIALVAPGEAEPHETVSAEMPGKLALVQ</sequence>
<accession>A0A934T0K2</accession>
<name>A0A934T0K2_9BURK</name>
<protein>
    <submittedName>
        <fullName evidence="1">Uncharacterized protein</fullName>
    </submittedName>
</protein>
<dbReference type="Proteomes" id="UP000622890">
    <property type="component" value="Unassembled WGS sequence"/>
</dbReference>
<proteinExistence type="predicted"/>
<keyword evidence="2" id="KW-1185">Reference proteome</keyword>
<dbReference type="EMBL" id="JAEPBG010000008">
    <property type="protein sequence ID" value="MBK4736562.1"/>
    <property type="molecule type" value="Genomic_DNA"/>
</dbReference>
<evidence type="ECO:0000313" key="1">
    <source>
        <dbReference type="EMBL" id="MBK4736562.1"/>
    </source>
</evidence>
<evidence type="ECO:0000313" key="2">
    <source>
        <dbReference type="Proteomes" id="UP000622890"/>
    </source>
</evidence>
<comment type="caution">
    <text evidence="1">The sequence shown here is derived from an EMBL/GenBank/DDBJ whole genome shotgun (WGS) entry which is preliminary data.</text>
</comment>
<reference evidence="1" key="1">
    <citation type="submission" date="2021-01" db="EMBL/GenBank/DDBJ databases">
        <title>Genome sequence of strain Noviherbaspirillum sp. DKR-6.</title>
        <authorList>
            <person name="Chaudhary D.K."/>
        </authorList>
    </citation>
    <scope>NUCLEOTIDE SEQUENCE</scope>
    <source>
        <strain evidence="1">DKR-6</strain>
    </source>
</reference>